<feature type="region of interest" description="Disordered" evidence="1">
    <location>
        <begin position="1"/>
        <end position="20"/>
    </location>
</feature>
<protein>
    <submittedName>
        <fullName evidence="3">DUF2344 domain-containing protein</fullName>
    </submittedName>
</protein>
<reference evidence="3 4" key="1">
    <citation type="submission" date="2019-06" db="EMBL/GenBank/DDBJ databases">
        <title>Genome sequence of Litorilinea aerophila BAA-2444.</title>
        <authorList>
            <person name="Maclea K.S."/>
            <person name="Maurais E.G."/>
            <person name="Iannazzi L.C."/>
        </authorList>
    </citation>
    <scope>NUCLEOTIDE SEQUENCE [LARGE SCALE GENOMIC DNA]</scope>
    <source>
        <strain evidence="3 4">ATCC BAA-2444</strain>
    </source>
</reference>
<dbReference type="EMBL" id="VIGC01000010">
    <property type="protein sequence ID" value="TQE95960.1"/>
    <property type="molecule type" value="Genomic_DNA"/>
</dbReference>
<proteinExistence type="predicted"/>
<evidence type="ECO:0000259" key="2">
    <source>
        <dbReference type="Pfam" id="PF10105"/>
    </source>
</evidence>
<dbReference type="AlphaFoldDB" id="A0A540VGR8"/>
<dbReference type="Proteomes" id="UP000317371">
    <property type="component" value="Unassembled WGS sequence"/>
</dbReference>
<feature type="compositionally biased region" description="Basic and acidic residues" evidence="1">
    <location>
        <begin position="291"/>
        <end position="300"/>
    </location>
</feature>
<dbReference type="Pfam" id="PF10105">
    <property type="entry name" value="DUF2344"/>
    <property type="match status" value="1"/>
</dbReference>
<organism evidence="3 4">
    <name type="scientific">Litorilinea aerophila</name>
    <dbReference type="NCBI Taxonomy" id="1204385"/>
    <lineage>
        <taxon>Bacteria</taxon>
        <taxon>Bacillati</taxon>
        <taxon>Chloroflexota</taxon>
        <taxon>Caldilineae</taxon>
        <taxon>Caldilineales</taxon>
        <taxon>Caldilineaceae</taxon>
        <taxon>Litorilinea</taxon>
    </lineage>
</organism>
<dbReference type="InParanoid" id="A0A540VGR8"/>
<sequence length="300" mass="34699">MESTHLTTSAPDAVEAEQAEEAPRQRVRILFEKGESIKFISHQDVFRLWERTVRRADLPLLYKQGFNPQPHIQFASPLGVGITGVQEPVDMIFSPPVPLEELRRRIEAKLPPGVRLHHIEEVPLKTQALQSLLIGADYTILIFAEPGEIPEVQLQERIEAFLAQKEVWRERQRKGKTYLYNLRPLVLELTYQGYVPEREEHRIFLRVQQRAGATGRPDEVVAAMGFEAFARTLRRERLYFEHIPEDAALFARYPVVAQEEIMARPSEPGRGRRRRPSQKQKPQRRSAGRSINERAADEFI</sequence>
<gene>
    <name evidence="3" type="ORF">FKZ61_09450</name>
</gene>
<accession>A0A540VGR8</accession>
<dbReference type="NCBIfam" id="TIGR03936">
    <property type="entry name" value="sam_1_link_chp"/>
    <property type="match status" value="1"/>
</dbReference>
<dbReference type="RefSeq" id="WP_141609877.1">
    <property type="nucleotide sequence ID" value="NZ_VIGC02000010.1"/>
</dbReference>
<feature type="region of interest" description="Disordered" evidence="1">
    <location>
        <begin position="262"/>
        <end position="300"/>
    </location>
</feature>
<feature type="compositionally biased region" description="Basic residues" evidence="1">
    <location>
        <begin position="271"/>
        <end position="287"/>
    </location>
</feature>
<dbReference type="InterPro" id="IPR018768">
    <property type="entry name" value="DUF2344"/>
</dbReference>
<comment type="caution">
    <text evidence="3">The sequence shown here is derived from an EMBL/GenBank/DDBJ whole genome shotgun (WGS) entry which is preliminary data.</text>
</comment>
<name>A0A540VGR8_9CHLR</name>
<evidence type="ECO:0000256" key="1">
    <source>
        <dbReference type="SAM" id="MobiDB-lite"/>
    </source>
</evidence>
<evidence type="ECO:0000313" key="3">
    <source>
        <dbReference type="EMBL" id="TQE95960.1"/>
    </source>
</evidence>
<feature type="domain" description="DUF2344" evidence="2">
    <location>
        <begin position="26"/>
        <end position="212"/>
    </location>
</feature>
<keyword evidence="4" id="KW-1185">Reference proteome</keyword>
<evidence type="ECO:0000313" key="4">
    <source>
        <dbReference type="Proteomes" id="UP000317371"/>
    </source>
</evidence>
<dbReference type="OrthoDB" id="9780488at2"/>